<organism evidence="1">
    <name type="scientific">Anguilla anguilla</name>
    <name type="common">European freshwater eel</name>
    <name type="synonym">Muraena anguilla</name>
    <dbReference type="NCBI Taxonomy" id="7936"/>
    <lineage>
        <taxon>Eukaryota</taxon>
        <taxon>Metazoa</taxon>
        <taxon>Chordata</taxon>
        <taxon>Craniata</taxon>
        <taxon>Vertebrata</taxon>
        <taxon>Euteleostomi</taxon>
        <taxon>Actinopterygii</taxon>
        <taxon>Neopterygii</taxon>
        <taxon>Teleostei</taxon>
        <taxon>Anguilliformes</taxon>
        <taxon>Anguillidae</taxon>
        <taxon>Anguilla</taxon>
    </lineage>
</organism>
<proteinExistence type="predicted"/>
<dbReference type="AlphaFoldDB" id="A0A0E9TCM8"/>
<sequence length="31" mass="3512">MVCSLCCVKAEKWIKFESSALLKLTHFLLGI</sequence>
<name>A0A0E9TCM8_ANGAN</name>
<evidence type="ECO:0000313" key="1">
    <source>
        <dbReference type="EMBL" id="JAH51336.1"/>
    </source>
</evidence>
<accession>A0A0E9TCM8</accession>
<reference evidence="1" key="2">
    <citation type="journal article" date="2015" name="Fish Shellfish Immunol.">
        <title>Early steps in the European eel (Anguilla anguilla)-Vibrio vulnificus interaction in the gills: Role of the RtxA13 toxin.</title>
        <authorList>
            <person name="Callol A."/>
            <person name="Pajuelo D."/>
            <person name="Ebbesson L."/>
            <person name="Teles M."/>
            <person name="MacKenzie S."/>
            <person name="Amaro C."/>
        </authorList>
    </citation>
    <scope>NUCLEOTIDE SEQUENCE</scope>
</reference>
<reference evidence="1" key="1">
    <citation type="submission" date="2014-11" db="EMBL/GenBank/DDBJ databases">
        <authorList>
            <person name="Amaro Gonzalez C."/>
        </authorList>
    </citation>
    <scope>NUCLEOTIDE SEQUENCE</scope>
</reference>
<dbReference type="EMBL" id="GBXM01057241">
    <property type="protein sequence ID" value="JAH51336.1"/>
    <property type="molecule type" value="Transcribed_RNA"/>
</dbReference>
<protein>
    <submittedName>
        <fullName evidence="1">Uncharacterized protein</fullName>
    </submittedName>
</protein>